<accession>A0A1B1S4G8</accession>
<gene>
    <name evidence="2" type="ORF">I858_013860</name>
</gene>
<protein>
    <recommendedName>
        <fullName evidence="1">Helicase Helix-turn-helix domain-containing protein</fullName>
    </recommendedName>
</protein>
<organism evidence="2 3">
    <name type="scientific">Planococcus versutus</name>
    <dbReference type="NCBI Taxonomy" id="1302659"/>
    <lineage>
        <taxon>Bacteria</taxon>
        <taxon>Bacillati</taxon>
        <taxon>Bacillota</taxon>
        <taxon>Bacilli</taxon>
        <taxon>Bacillales</taxon>
        <taxon>Caryophanaceae</taxon>
        <taxon>Planococcus</taxon>
    </lineage>
</organism>
<evidence type="ECO:0000259" key="1">
    <source>
        <dbReference type="Pfam" id="PF14493"/>
    </source>
</evidence>
<dbReference type="OrthoDB" id="2354672at2"/>
<reference evidence="2" key="1">
    <citation type="submission" date="2016-10" db="EMBL/GenBank/DDBJ databases">
        <authorList>
            <person name="See-Too W.S."/>
        </authorList>
    </citation>
    <scope>NUCLEOTIDE SEQUENCE</scope>
    <source>
        <strain evidence="2">L10.15</strain>
    </source>
</reference>
<keyword evidence="3" id="KW-1185">Reference proteome</keyword>
<feature type="domain" description="Helicase Helix-turn-helix" evidence="1">
    <location>
        <begin position="247"/>
        <end position="334"/>
    </location>
</feature>
<dbReference type="Proteomes" id="UP000053354">
    <property type="component" value="Chromosome"/>
</dbReference>
<dbReference type="EMBL" id="CP016540">
    <property type="protein sequence ID" value="ANU28074.1"/>
    <property type="molecule type" value="Genomic_DNA"/>
</dbReference>
<sequence length="341" mass="39093">MLFNELILAIMKTVNRQRTISSPYHLIRGKKSGQTIQDIGYFGLYPYFGVLPKLDKKDYDQSVQTLFSKGYLLVNDHVIELSKSALEVSVPPSPLNGWKYRGNEALFFSRLSLIVQTLSHVSQQIKTFDPVVNNEEVQKWVKKYLQQIQFREIAVSQAFKNELITTLTNSNVSETHKTILMERLSGFELGGLTWQQIATSKNLHILDVQLMMVEGLHAWMDLIEQTKPSLLIGLMEGIIQPSSLTATAARTEKLFDRGFTIEQVASLRQLKTSTIEDHIVELAMNNPNFNYEPFVFPSLYEEIIAESHRLKSKRLREIKESLPQASYFQIRLALAIKEEQL</sequence>
<name>A0A1B1S4G8_9BACL</name>
<dbReference type="STRING" id="1302659.I858_013860"/>
<dbReference type="RefSeq" id="WP_065524453.1">
    <property type="nucleotide sequence ID" value="NZ_CP016540.2"/>
</dbReference>
<evidence type="ECO:0000313" key="3">
    <source>
        <dbReference type="Proteomes" id="UP000053354"/>
    </source>
</evidence>
<dbReference type="InterPro" id="IPR008308">
    <property type="entry name" value="YpbB-like"/>
</dbReference>
<evidence type="ECO:0000313" key="2">
    <source>
        <dbReference type="EMBL" id="ANU28074.1"/>
    </source>
</evidence>
<dbReference type="KEGG" id="pll:I858_013860"/>
<dbReference type="AlphaFoldDB" id="A0A1B1S4G8"/>
<dbReference type="InterPro" id="IPR029491">
    <property type="entry name" value="Helicase_HTH"/>
</dbReference>
<dbReference type="PIRSF" id="PIRSF021350">
    <property type="entry name" value="UCP021350"/>
    <property type="match status" value="1"/>
</dbReference>
<proteinExistence type="predicted"/>
<dbReference type="Pfam" id="PF14493">
    <property type="entry name" value="HTH_40"/>
    <property type="match status" value="1"/>
</dbReference>